<dbReference type="InParanoid" id="A2DGX5"/>
<proteinExistence type="predicted"/>
<feature type="compositionally biased region" description="Acidic residues" evidence="1">
    <location>
        <begin position="91"/>
        <end position="102"/>
    </location>
</feature>
<dbReference type="VEuPathDB" id="TrichDB:TVAGG3_0319050"/>
<feature type="region of interest" description="Disordered" evidence="1">
    <location>
        <begin position="210"/>
        <end position="262"/>
    </location>
</feature>
<reference evidence="2" key="1">
    <citation type="submission" date="2006-10" db="EMBL/GenBank/DDBJ databases">
        <authorList>
            <person name="Amadeo P."/>
            <person name="Zhao Q."/>
            <person name="Wortman J."/>
            <person name="Fraser-Liggett C."/>
            <person name="Carlton J."/>
        </authorList>
    </citation>
    <scope>NUCLEOTIDE SEQUENCE</scope>
    <source>
        <strain evidence="2">G3</strain>
    </source>
</reference>
<dbReference type="Proteomes" id="UP000001542">
    <property type="component" value="Unassembled WGS sequence"/>
</dbReference>
<dbReference type="RefSeq" id="XP_001581271.1">
    <property type="nucleotide sequence ID" value="XM_001581221.1"/>
</dbReference>
<dbReference type="KEGG" id="tva:5465822"/>
<gene>
    <name evidence="2" type="ORF">TVAG_192610</name>
</gene>
<evidence type="ECO:0000256" key="1">
    <source>
        <dbReference type="SAM" id="MobiDB-lite"/>
    </source>
</evidence>
<reference evidence="2" key="2">
    <citation type="journal article" date="2007" name="Science">
        <title>Draft genome sequence of the sexually transmitted pathogen Trichomonas vaginalis.</title>
        <authorList>
            <person name="Carlton J.M."/>
            <person name="Hirt R.P."/>
            <person name="Silva J.C."/>
            <person name="Delcher A.L."/>
            <person name="Schatz M."/>
            <person name="Zhao Q."/>
            <person name="Wortman J.R."/>
            <person name="Bidwell S.L."/>
            <person name="Alsmark U.C.M."/>
            <person name="Besteiro S."/>
            <person name="Sicheritz-Ponten T."/>
            <person name="Noel C.J."/>
            <person name="Dacks J.B."/>
            <person name="Foster P.G."/>
            <person name="Simillion C."/>
            <person name="Van de Peer Y."/>
            <person name="Miranda-Saavedra D."/>
            <person name="Barton G.J."/>
            <person name="Westrop G.D."/>
            <person name="Mueller S."/>
            <person name="Dessi D."/>
            <person name="Fiori P.L."/>
            <person name="Ren Q."/>
            <person name="Paulsen I."/>
            <person name="Zhang H."/>
            <person name="Bastida-Corcuera F.D."/>
            <person name="Simoes-Barbosa A."/>
            <person name="Brown M.T."/>
            <person name="Hayes R.D."/>
            <person name="Mukherjee M."/>
            <person name="Okumura C.Y."/>
            <person name="Schneider R."/>
            <person name="Smith A.J."/>
            <person name="Vanacova S."/>
            <person name="Villalvazo M."/>
            <person name="Haas B.J."/>
            <person name="Pertea M."/>
            <person name="Feldblyum T.V."/>
            <person name="Utterback T.R."/>
            <person name="Shu C.L."/>
            <person name="Osoegawa K."/>
            <person name="de Jong P.J."/>
            <person name="Hrdy I."/>
            <person name="Horvathova L."/>
            <person name="Zubacova Z."/>
            <person name="Dolezal P."/>
            <person name="Malik S.B."/>
            <person name="Logsdon J.M. Jr."/>
            <person name="Henze K."/>
            <person name="Gupta A."/>
            <person name="Wang C.C."/>
            <person name="Dunne R.L."/>
            <person name="Upcroft J.A."/>
            <person name="Upcroft P."/>
            <person name="White O."/>
            <person name="Salzberg S.L."/>
            <person name="Tang P."/>
            <person name="Chiu C.-H."/>
            <person name="Lee Y.-S."/>
            <person name="Embley T.M."/>
            <person name="Coombs G.H."/>
            <person name="Mottram J.C."/>
            <person name="Tachezy J."/>
            <person name="Fraser-Liggett C.M."/>
            <person name="Johnson P.J."/>
        </authorList>
    </citation>
    <scope>NUCLEOTIDE SEQUENCE [LARGE SCALE GENOMIC DNA]</scope>
    <source>
        <strain evidence="2">G3</strain>
    </source>
</reference>
<name>A2DGX5_TRIV3</name>
<keyword evidence="3" id="KW-1185">Reference proteome</keyword>
<feature type="region of interest" description="Disordered" evidence="1">
    <location>
        <begin position="61"/>
        <end position="102"/>
    </location>
</feature>
<dbReference type="EMBL" id="DS113199">
    <property type="protein sequence ID" value="EAY20285.1"/>
    <property type="molecule type" value="Genomic_DNA"/>
</dbReference>
<sequence>MWGNYQYTIDQIISFYQNSECPVDNFLFGPVFSEEAFLPYTYEELCSVELTWERKKKVKQQVEEPAPPQLQPAIRTNQKQQVDQPTIPSDTDNDEEEDPIDDILDDGMPLFRAPGFARKVQPPEHPEMVFPESTFGEKPVEEQKEEGEKEEAFKMTPRVKTAIFAPVIKVREGFLPPEAPDVNIEEMKKEKDERGKANYMKMLEQIKAHEEAEAERKKKAKKVKKVKKVKPAKTAKPGKSSKKSNKEEEPQNNTAEIPVEKRVEQFINNAKKKMADQNNIEDEQPKVTIKAGKIIKMDHVPDLGAILDEEEKAAAEAKKEAELNAPKPKVEHIPRKLLPEDELVEEDVPEDDGKKKRKKRKVKVIISPRIKQGETEVFTEEDYENVVYGTIRKKESEIMLDAEKEFQENHRMYGQAPVPTMLQLKQRETEGKVHRIAISNIVTETPNNQHEITIEKPKRLVNLPREKIEPIPWMERELGKHLDQEDAIDIAQSVAIKSKDKMLQALSIVLFSDKKAKLITERFFHQFPARS</sequence>
<protein>
    <submittedName>
        <fullName evidence="2">Uncharacterized protein</fullName>
    </submittedName>
</protein>
<feature type="compositionally biased region" description="Polar residues" evidence="1">
    <location>
        <begin position="74"/>
        <end position="89"/>
    </location>
</feature>
<organism evidence="2 3">
    <name type="scientific">Trichomonas vaginalis (strain ATCC PRA-98 / G3)</name>
    <dbReference type="NCBI Taxonomy" id="412133"/>
    <lineage>
        <taxon>Eukaryota</taxon>
        <taxon>Metamonada</taxon>
        <taxon>Parabasalia</taxon>
        <taxon>Trichomonadida</taxon>
        <taxon>Trichomonadidae</taxon>
        <taxon>Trichomonas</taxon>
    </lineage>
</organism>
<evidence type="ECO:0000313" key="2">
    <source>
        <dbReference type="EMBL" id="EAY20285.1"/>
    </source>
</evidence>
<dbReference type="AlphaFoldDB" id="A2DGX5"/>
<evidence type="ECO:0000313" key="3">
    <source>
        <dbReference type="Proteomes" id="UP000001542"/>
    </source>
</evidence>
<accession>A2DGX5</accession>
<feature type="compositionally biased region" description="Basic residues" evidence="1">
    <location>
        <begin position="217"/>
        <end position="233"/>
    </location>
</feature>
<dbReference type="VEuPathDB" id="TrichDB:TVAG_192610"/>
<feature type="region of interest" description="Disordered" evidence="1">
    <location>
        <begin position="313"/>
        <end position="336"/>
    </location>
</feature>